<evidence type="ECO:0000259" key="1">
    <source>
        <dbReference type="Pfam" id="PF15567"/>
    </source>
</evidence>
<evidence type="ECO:0000313" key="2">
    <source>
        <dbReference type="EMBL" id="MTI24406.1"/>
    </source>
</evidence>
<organism evidence="2 3">
    <name type="scientific">Fulvivirga kasyanovii</name>
    <dbReference type="NCBI Taxonomy" id="396812"/>
    <lineage>
        <taxon>Bacteria</taxon>
        <taxon>Pseudomonadati</taxon>
        <taxon>Bacteroidota</taxon>
        <taxon>Cytophagia</taxon>
        <taxon>Cytophagales</taxon>
        <taxon>Fulvivirgaceae</taxon>
        <taxon>Fulvivirga</taxon>
    </lineage>
</organism>
<dbReference type="InterPro" id="IPR029082">
    <property type="entry name" value="Imm35"/>
</dbReference>
<accession>A0ABW9RKB9</accession>
<dbReference type="RefSeq" id="WP_155170353.1">
    <property type="nucleotide sequence ID" value="NZ_BAAAFL010000026.1"/>
</dbReference>
<reference evidence="2 3" key="1">
    <citation type="submission" date="2019-02" db="EMBL/GenBank/DDBJ databases">
        <authorList>
            <person name="Goldberg S.R."/>
            <person name="Haltli B.A."/>
            <person name="Correa H."/>
            <person name="Russell K.G."/>
        </authorList>
    </citation>
    <scope>NUCLEOTIDE SEQUENCE [LARGE SCALE GENOMIC DNA]</scope>
    <source>
        <strain evidence="2 3">JCM 16186</strain>
    </source>
</reference>
<sequence length="104" mass="12214">MSITKGMQRFELAKEKVLNYLISRYGDKENYPVLQDDFVETSFGWVFFYNGCKFLKTGNPMYMYVGNGPVMYDVNLDKIILAGTGEPLEYYIKRYENDLKSNKF</sequence>
<keyword evidence="3" id="KW-1185">Reference proteome</keyword>
<evidence type="ECO:0000313" key="3">
    <source>
        <dbReference type="Proteomes" id="UP000798808"/>
    </source>
</evidence>
<protein>
    <recommendedName>
        <fullName evidence="1">Immunity protein 35 domain-containing protein</fullName>
    </recommendedName>
</protein>
<comment type="caution">
    <text evidence="2">The sequence shown here is derived from an EMBL/GenBank/DDBJ whole genome shotgun (WGS) entry which is preliminary data.</text>
</comment>
<feature type="domain" description="Immunity protein 35" evidence="1">
    <location>
        <begin position="13"/>
        <end position="84"/>
    </location>
</feature>
<name>A0ABW9RKB9_9BACT</name>
<dbReference type="EMBL" id="SMLW01000408">
    <property type="protein sequence ID" value="MTI24406.1"/>
    <property type="molecule type" value="Genomic_DNA"/>
</dbReference>
<dbReference type="Proteomes" id="UP000798808">
    <property type="component" value="Unassembled WGS sequence"/>
</dbReference>
<dbReference type="Pfam" id="PF15567">
    <property type="entry name" value="Imm35"/>
    <property type="match status" value="1"/>
</dbReference>
<proteinExistence type="predicted"/>
<gene>
    <name evidence="2" type="ORF">E1163_05555</name>
</gene>